<proteinExistence type="predicted"/>
<reference evidence="2" key="1">
    <citation type="submission" date="2017-05" db="EMBL/GenBank/DDBJ databases">
        <authorList>
            <person name="Rodrigo-Torres L."/>
            <person name="Arahal R. D."/>
            <person name="Lucena T."/>
        </authorList>
    </citation>
    <scope>NUCLEOTIDE SEQUENCE [LARGE SCALE GENOMIC DNA]</scope>
    <source>
        <strain evidence="2">CECT 8868</strain>
    </source>
</reference>
<dbReference type="AlphaFoldDB" id="A0A238KPU7"/>
<evidence type="ECO:0000313" key="1">
    <source>
        <dbReference type="EMBL" id="SMX44843.1"/>
    </source>
</evidence>
<name>A0A238KPU7_9RHOB</name>
<gene>
    <name evidence="1" type="ORF">OCA8868_03237</name>
</gene>
<sequence length="60" mass="6623">MSDDLQPGTIVVIKSFDDVPEHRFQIHSVEDDCVTGMALTGSLVGQYGEPSLELIKYVLK</sequence>
<accession>A0A238KPU7</accession>
<dbReference type="RefSeq" id="WP_093997598.1">
    <property type="nucleotide sequence ID" value="NZ_FXYD01000006.1"/>
</dbReference>
<organism evidence="1 2">
    <name type="scientific">Octadecabacter ascidiaceicola</name>
    <dbReference type="NCBI Taxonomy" id="1655543"/>
    <lineage>
        <taxon>Bacteria</taxon>
        <taxon>Pseudomonadati</taxon>
        <taxon>Pseudomonadota</taxon>
        <taxon>Alphaproteobacteria</taxon>
        <taxon>Rhodobacterales</taxon>
        <taxon>Roseobacteraceae</taxon>
        <taxon>Octadecabacter</taxon>
    </lineage>
</organism>
<dbReference type="OrthoDB" id="7745493at2"/>
<evidence type="ECO:0000313" key="2">
    <source>
        <dbReference type="Proteomes" id="UP000203464"/>
    </source>
</evidence>
<dbReference type="Proteomes" id="UP000203464">
    <property type="component" value="Unassembled WGS sequence"/>
</dbReference>
<keyword evidence="2" id="KW-1185">Reference proteome</keyword>
<dbReference type="EMBL" id="FXYD01000006">
    <property type="protein sequence ID" value="SMX44843.1"/>
    <property type="molecule type" value="Genomic_DNA"/>
</dbReference>
<protein>
    <submittedName>
        <fullName evidence="1">Uncharacterized protein</fullName>
    </submittedName>
</protein>